<dbReference type="SUPFAM" id="SSF53474">
    <property type="entry name" value="alpha/beta-Hydrolases"/>
    <property type="match status" value="1"/>
</dbReference>
<gene>
    <name evidence="2" type="ORF">A3844_29435</name>
</gene>
<dbReference type="RefSeq" id="WP_074109417.1">
    <property type="nucleotide sequence ID" value="NZ_LVWI01000103.1"/>
</dbReference>
<accession>A0ABX3EF52</accession>
<dbReference type="EMBL" id="LVWI01000103">
    <property type="protein sequence ID" value="OKP77550.1"/>
    <property type="molecule type" value="Genomic_DNA"/>
</dbReference>
<reference evidence="2 3" key="1">
    <citation type="submission" date="2016-03" db="EMBL/GenBank/DDBJ databases">
        <authorList>
            <person name="Sant'Anna F.H."/>
            <person name="Ambrosini A."/>
            <person name="Souza R."/>
            <person name="Bach E."/>
            <person name="Fernandes G."/>
            <person name="Balsanelli E."/>
            <person name="Baura V.A."/>
            <person name="Souza E.M."/>
            <person name="Passaglia L."/>
        </authorList>
    </citation>
    <scope>NUCLEOTIDE SEQUENCE [LARGE SCALE GENOMIC DNA]</scope>
    <source>
        <strain evidence="2 3">P26E</strain>
    </source>
</reference>
<organism evidence="2 3">
    <name type="scientific">Paenibacillus helianthi</name>
    <dbReference type="NCBI Taxonomy" id="1349432"/>
    <lineage>
        <taxon>Bacteria</taxon>
        <taxon>Bacillati</taxon>
        <taxon>Bacillota</taxon>
        <taxon>Bacilli</taxon>
        <taxon>Bacillales</taxon>
        <taxon>Paenibacillaceae</taxon>
        <taxon>Paenibacillus</taxon>
    </lineage>
</organism>
<sequence length="338" mass="36493">MNRFKSGKSTAKSSGKRLLLFVLSAIILLIGSGFLYESIASNMAKKQYPPPGKLVEAGGFKLHLNKQGSGGPTIILEAGSGETSLSWRNIPEELAKIATVVSYDRAGYAWSESSPNERTGANIVRELHDALMNEGLPGPYLVVGHSLGGMYARLFTETYRDDVVGLVLVDARPENDERETASILKAENFAGNPSAAVLTILKRSGIMRLFQNSLLAGMVAKEDRGEFINVISTPSYFTAKEQEGALASSTEDAIRGQTFGALPVRIIARGLPQDYASFGFSEAGGKQLEAIWQAGQRSMLNLSTDSELTIAKQSGHMIIHDQPELVIETIRSLLSLSL</sequence>
<evidence type="ECO:0000313" key="2">
    <source>
        <dbReference type="EMBL" id="OKP77550.1"/>
    </source>
</evidence>
<dbReference type="InterPro" id="IPR029058">
    <property type="entry name" value="AB_hydrolase_fold"/>
</dbReference>
<dbReference type="GO" id="GO:0016787">
    <property type="term" value="F:hydrolase activity"/>
    <property type="evidence" value="ECO:0007669"/>
    <property type="project" value="UniProtKB-KW"/>
</dbReference>
<evidence type="ECO:0000313" key="3">
    <source>
        <dbReference type="Proteomes" id="UP000186058"/>
    </source>
</evidence>
<name>A0ABX3EF52_9BACL</name>
<comment type="caution">
    <text evidence="2">The sequence shown here is derived from an EMBL/GenBank/DDBJ whole genome shotgun (WGS) entry which is preliminary data.</text>
</comment>
<evidence type="ECO:0000259" key="1">
    <source>
        <dbReference type="Pfam" id="PF00561"/>
    </source>
</evidence>
<dbReference type="Gene3D" id="3.40.50.1820">
    <property type="entry name" value="alpha/beta hydrolase"/>
    <property type="match status" value="1"/>
</dbReference>
<dbReference type="PANTHER" id="PTHR46438">
    <property type="entry name" value="ALPHA/BETA-HYDROLASES SUPERFAMILY PROTEIN"/>
    <property type="match status" value="1"/>
</dbReference>
<dbReference type="InterPro" id="IPR000073">
    <property type="entry name" value="AB_hydrolase_1"/>
</dbReference>
<keyword evidence="3" id="KW-1185">Reference proteome</keyword>
<keyword evidence="2" id="KW-0378">Hydrolase</keyword>
<proteinExistence type="predicted"/>
<dbReference type="Proteomes" id="UP000186058">
    <property type="component" value="Unassembled WGS sequence"/>
</dbReference>
<protein>
    <submittedName>
        <fullName evidence="2">Alpha/beta hydrolase</fullName>
    </submittedName>
</protein>
<dbReference type="Pfam" id="PF00561">
    <property type="entry name" value="Abhydrolase_1"/>
    <property type="match status" value="1"/>
</dbReference>
<feature type="domain" description="AB hydrolase-1" evidence="1">
    <location>
        <begin position="72"/>
        <end position="179"/>
    </location>
</feature>